<evidence type="ECO:0000313" key="1">
    <source>
        <dbReference type="EMBL" id="MCI4381156.1"/>
    </source>
</evidence>
<comment type="caution">
    <text evidence="1">The sequence shown here is derived from an EMBL/GenBank/DDBJ whole genome shotgun (WGS) entry which is preliminary data.</text>
</comment>
<accession>A0ACC5WR48</accession>
<name>A0ACC5WR48_PANGG</name>
<dbReference type="EMBL" id="CM040461">
    <property type="protein sequence ID" value="MCI4381156.1"/>
    <property type="molecule type" value="Genomic_DNA"/>
</dbReference>
<sequence length="168" mass="18767">MEAFFVSLILFVTRVWDAVTDPLVGYLVSRSGRTPIGKLLPWSVLSMPLGILSYVLLWFIPHAAHSSSVGVPWYLIISCLFQTLMSCYHVPYMSLNMFLGGSERDRDSATAYRMSAEVLSMLLAAVMQGQVLRVYNREREDSCTDTDNNDELTFSTPSPSIASLQNTV</sequence>
<reference evidence="1 2" key="1">
    <citation type="journal article" date="2022" name="bioRxiv">
        <title>An ancient truncated duplication of the anti-Mullerian hormone receptor type 2 gene is a potential conserved master sex determinant in the Pangasiidae catfish family.</title>
        <authorList>
            <person name="Wen M."/>
            <person name="Pan Q."/>
            <person name="Jouanno E."/>
            <person name="Montfort J."/>
            <person name="Zahm M."/>
            <person name="Cabau C."/>
            <person name="Klopp C."/>
            <person name="Iampietro C."/>
            <person name="Roques C."/>
            <person name="Bouchez O."/>
            <person name="Castinel A."/>
            <person name="Donnadieu C."/>
            <person name="Parrinello H."/>
            <person name="Poncet C."/>
            <person name="Belmonte E."/>
            <person name="Gautier V."/>
            <person name="Avarre J.-C."/>
            <person name="Dugue R."/>
            <person name="Gustiano R."/>
            <person name="Ha T.T.T."/>
            <person name="Campet M."/>
            <person name="Sriphairoj K."/>
            <person name="Ribolli J."/>
            <person name="de Almeida F.L."/>
            <person name="Desvignes T."/>
            <person name="Postlethwait J.H."/>
            <person name="Bucao C.F."/>
            <person name="Robinson-Rechavi M."/>
            <person name="Bobe J."/>
            <person name="Herpin A."/>
            <person name="Guiguen Y."/>
        </authorList>
    </citation>
    <scope>NUCLEOTIDE SEQUENCE [LARGE SCALE GENOMIC DNA]</scope>
    <source>
        <strain evidence="1">YG-Dec2019</strain>
    </source>
</reference>
<gene>
    <name evidence="1" type="ORF">PGIGA_G00248500</name>
</gene>
<evidence type="ECO:0000313" key="2">
    <source>
        <dbReference type="Proteomes" id="UP000829447"/>
    </source>
</evidence>
<keyword evidence="2" id="KW-1185">Reference proteome</keyword>
<protein>
    <submittedName>
        <fullName evidence="1">Uncharacterized protein</fullName>
    </submittedName>
</protein>
<dbReference type="Proteomes" id="UP000829447">
    <property type="component" value="Linkage Group LG8"/>
</dbReference>
<proteinExistence type="predicted"/>
<organism evidence="1 2">
    <name type="scientific">Pangasianodon gigas</name>
    <name type="common">Mekong giant catfish</name>
    <name type="synonym">Pangasius gigas</name>
    <dbReference type="NCBI Taxonomy" id="30993"/>
    <lineage>
        <taxon>Eukaryota</taxon>
        <taxon>Metazoa</taxon>
        <taxon>Chordata</taxon>
        <taxon>Craniata</taxon>
        <taxon>Vertebrata</taxon>
        <taxon>Euteleostomi</taxon>
        <taxon>Actinopterygii</taxon>
        <taxon>Neopterygii</taxon>
        <taxon>Teleostei</taxon>
        <taxon>Ostariophysi</taxon>
        <taxon>Siluriformes</taxon>
        <taxon>Pangasiidae</taxon>
        <taxon>Pangasianodon</taxon>
    </lineage>
</organism>